<reference evidence="2" key="1">
    <citation type="submission" date="2014-10" db="EMBL/GenBank/DDBJ databases">
        <authorList>
            <person name="Kuske C.R."/>
            <person name="Challacombe J.F."/>
            <person name="Daligault H.E."/>
            <person name="Davenport K.W."/>
            <person name="Johnson S.L."/>
            <person name="Siddaramappa S."/>
            <person name="Petersen J.M."/>
        </authorList>
    </citation>
    <scope>NUCLEOTIDE SEQUENCE [LARGE SCALE GENOMIC DNA]</scope>
    <source>
        <strain evidence="2">CA97-1460</strain>
    </source>
</reference>
<keyword evidence="2" id="KW-1185">Reference proteome</keyword>
<proteinExistence type="predicted"/>
<evidence type="ECO:0000313" key="1">
    <source>
        <dbReference type="EMBL" id="APC97332.1"/>
    </source>
</evidence>
<dbReference type="Proteomes" id="UP000182521">
    <property type="component" value="Chromosome"/>
</dbReference>
<accession>A0A1J0KUM6</accession>
<dbReference type="EMBL" id="CP009654">
    <property type="protein sequence ID" value="APC97332.1"/>
    <property type="molecule type" value="Genomic_DNA"/>
</dbReference>
<gene>
    <name evidence="1" type="ORF">KX01_1683</name>
</gene>
<protein>
    <submittedName>
        <fullName evidence="1">Uncharacterized protein</fullName>
    </submittedName>
</protein>
<dbReference type="AlphaFoldDB" id="A0A1J0KUM6"/>
<dbReference type="KEGG" id="frc:KX01_1683"/>
<evidence type="ECO:0000313" key="2">
    <source>
        <dbReference type="Proteomes" id="UP000182521"/>
    </source>
</evidence>
<name>A0A1J0KUM6_9GAMM</name>
<organism evidence="1 2">
    <name type="scientific">Francisella frigiditurris</name>
    <dbReference type="NCBI Taxonomy" id="1542390"/>
    <lineage>
        <taxon>Bacteria</taxon>
        <taxon>Pseudomonadati</taxon>
        <taxon>Pseudomonadota</taxon>
        <taxon>Gammaproteobacteria</taxon>
        <taxon>Thiotrichales</taxon>
        <taxon>Francisellaceae</taxon>
        <taxon>Francisella</taxon>
    </lineage>
</organism>
<sequence>MGKYIDVLKKRIAEEPITKEEMCEIDKILRFNSLEGIPLDYTFATLASYNNNLKQFDTKSLRSLDSTLKFSNEENEVVYYEYDKYLKEGGNSTIKDLPCDNTIIKDVNKLIEYSEKLDELNKNTQDGKKKKKRSELWTRDIEELLKIGNSKNHIMIMGFGHIVDIISNFSTNKKDYDTYYKKISL</sequence>